<gene>
    <name evidence="6" type="ORF">GBAR_LOCUS6118</name>
</gene>
<evidence type="ECO:0000256" key="2">
    <source>
        <dbReference type="ARBA" id="ARBA00022448"/>
    </source>
</evidence>
<dbReference type="Pfam" id="PF19300">
    <property type="entry name" value="BPD_transp_1_N"/>
    <property type="match status" value="1"/>
</dbReference>
<evidence type="ECO:0000313" key="7">
    <source>
        <dbReference type="Proteomes" id="UP001174909"/>
    </source>
</evidence>
<keyword evidence="4" id="KW-0812">Transmembrane</keyword>
<name>A0AA35RCN7_GEOBA</name>
<feature type="domain" description="ABC transporter type 1 GsiC-like N-terminal" evidence="5">
    <location>
        <begin position="32"/>
        <end position="93"/>
    </location>
</feature>
<keyword evidence="3" id="KW-1003">Cell membrane</keyword>
<evidence type="ECO:0000256" key="4">
    <source>
        <dbReference type="SAM" id="Phobius"/>
    </source>
</evidence>
<dbReference type="GO" id="GO:0005886">
    <property type="term" value="C:plasma membrane"/>
    <property type="evidence" value="ECO:0007669"/>
    <property type="project" value="UniProtKB-SubCell"/>
</dbReference>
<organism evidence="6 7">
    <name type="scientific">Geodia barretti</name>
    <name type="common">Barrett's horny sponge</name>
    <dbReference type="NCBI Taxonomy" id="519541"/>
    <lineage>
        <taxon>Eukaryota</taxon>
        <taxon>Metazoa</taxon>
        <taxon>Porifera</taxon>
        <taxon>Demospongiae</taxon>
        <taxon>Heteroscleromorpha</taxon>
        <taxon>Tetractinellida</taxon>
        <taxon>Astrophorina</taxon>
        <taxon>Geodiidae</taxon>
        <taxon>Geodia</taxon>
    </lineage>
</organism>
<accession>A0AA35RCN7</accession>
<proteinExistence type="predicted"/>
<evidence type="ECO:0000259" key="5">
    <source>
        <dbReference type="Pfam" id="PF19300"/>
    </source>
</evidence>
<evidence type="ECO:0000256" key="1">
    <source>
        <dbReference type="ARBA" id="ARBA00004651"/>
    </source>
</evidence>
<dbReference type="EMBL" id="CASHTH010000918">
    <property type="protein sequence ID" value="CAI8009035.1"/>
    <property type="molecule type" value="Genomic_DNA"/>
</dbReference>
<dbReference type="PANTHER" id="PTHR43163:SF3">
    <property type="entry name" value="PEPTIDE ABC TRANSPORTER PERMEASE PROTEIN"/>
    <property type="match status" value="1"/>
</dbReference>
<comment type="subcellular location">
    <subcellularLocation>
        <location evidence="1">Cell membrane</location>
        <topology evidence="1">Multi-pass membrane protein</topology>
    </subcellularLocation>
</comment>
<dbReference type="PANTHER" id="PTHR43163">
    <property type="entry name" value="DIPEPTIDE TRANSPORT SYSTEM PERMEASE PROTEIN DPPB-RELATED"/>
    <property type="match status" value="1"/>
</dbReference>
<keyword evidence="2" id="KW-0813">Transport</keyword>
<dbReference type="AlphaFoldDB" id="A0AA35RCN7"/>
<sequence>MPGAPGLTHALAGHKVTACSLTAFAGLWWTPVLLLIVSFFVFLLGTYGPGDPVEVRLGHNYTPELAERLRERLGLNDHFFVQYARYVGRAVQGDLGKSLTFQNRDVITLIGPKLLTSAQLNIAGSIIAIGSAYHWAFTLHGDRARGSTLPWCFAR</sequence>
<comment type="caution">
    <text evidence="6">The sequence shown here is derived from an EMBL/GenBank/DDBJ whole genome shotgun (WGS) entry which is preliminary data.</text>
</comment>
<evidence type="ECO:0000256" key="3">
    <source>
        <dbReference type="ARBA" id="ARBA00022475"/>
    </source>
</evidence>
<dbReference type="InterPro" id="IPR045621">
    <property type="entry name" value="BPD_transp_1_N"/>
</dbReference>
<evidence type="ECO:0000313" key="6">
    <source>
        <dbReference type="EMBL" id="CAI8009035.1"/>
    </source>
</evidence>
<reference evidence="6" key="1">
    <citation type="submission" date="2023-03" db="EMBL/GenBank/DDBJ databases">
        <authorList>
            <person name="Steffen K."/>
            <person name="Cardenas P."/>
        </authorList>
    </citation>
    <scope>NUCLEOTIDE SEQUENCE</scope>
</reference>
<keyword evidence="7" id="KW-1185">Reference proteome</keyword>
<dbReference type="Proteomes" id="UP001174909">
    <property type="component" value="Unassembled WGS sequence"/>
</dbReference>
<protein>
    <submittedName>
        <fullName evidence="6">Peptide permease protein BMEII0860</fullName>
    </submittedName>
</protein>
<feature type="transmembrane region" description="Helical" evidence="4">
    <location>
        <begin position="28"/>
        <end position="47"/>
    </location>
</feature>
<keyword evidence="4" id="KW-0472">Membrane</keyword>
<keyword evidence="4" id="KW-1133">Transmembrane helix</keyword>